<evidence type="ECO:0000259" key="2">
    <source>
        <dbReference type="PROSITE" id="PS50105"/>
    </source>
</evidence>
<feature type="compositionally biased region" description="Low complexity" evidence="1">
    <location>
        <begin position="621"/>
        <end position="630"/>
    </location>
</feature>
<feature type="domain" description="SAM" evidence="2">
    <location>
        <begin position="23"/>
        <end position="86"/>
    </location>
</feature>
<sequence>MAGLGDVESSHSIFGSVTSPANWSEHDVKGWLQSVGYGDLAQVSEDHGLDGTVLLNLDFETLKDLGISKVGRKLRLLRLISQLDTNFEPTFRNQDGGFRQESYYEDLDSDVWTKFNWQNHRIKALEDQIWELKALTQTLRERTDSLVSFNSSWALQSSMNSSKLSVDSSTPTEPVTASPAFLATPASLSAIEQKSPTALSSEFFSGYSSSKINTLTTTSSNTTPRKAKWRRSTSHPELNEKSISAARTVQAGSESQTSDSFRRESISSSFDSHGNQNYSQTASINNPWNRKPSTGSNNQRDNRQSTHSLIDLRRKFSASKLEGTFLLKQLSECTIQPESAQLGLGIVVGRKPSLIRRDRSPLIGLGRSVSQNNHNQRSGLTAERLPTDSVNLLRDLGSPKDSSSNFPSPKFATSKSLSGNSGISPKFSPTNLQSSTETSIRVKANSDQTVIEVLSNHLSNYYANDPHVWSKHVLIVRIRNMKEHCLSYDDIPLKVYRNLRSREGVDFAIRSIDELPSPLRMTSSSRRKDLGFCLEDELALSDKTKNNEETDSTKTELESQRVPLSYGLAICGYQAESPDELNIKPGESFNIKSHSGKRYFLEKEGSLSLSPNLSHGTGTNSPSPSLSRISSHAENSGWVPESYILESTKSIRLITSNESSLKHLISRPIVNAAEHFDVENLTSVKVALISHHSQSINWSGELMNIEQGEKLRAFKFKTRSHWTYCMRESNGERGWFPNWILSSNLQLFPLTIEPGLKPLIKLQSYLLQQQHHRNTKRRSNSSESGKFLLARSASSATLSRKPGLLNSNSIANTARDIKLDLNSQSRSGSPASRTFASQYTKGPMSNDFDGHTTPDEISSQVQILHRSATYVCRARNFAARKRRSRINPIMEK</sequence>
<evidence type="ECO:0000313" key="4">
    <source>
        <dbReference type="EMBL" id="CAH7668060.1"/>
    </source>
</evidence>
<feature type="compositionally biased region" description="Polar residues" evidence="1">
    <location>
        <begin position="241"/>
        <end position="257"/>
    </location>
</feature>
<gene>
    <name evidence="4" type="ORF">PPACK8108_LOCUS2529</name>
</gene>
<feature type="domain" description="Ras-associating" evidence="3">
    <location>
        <begin position="430"/>
        <end position="514"/>
    </location>
</feature>
<feature type="compositionally biased region" description="Low complexity" evidence="1">
    <location>
        <begin position="214"/>
        <end position="223"/>
    </location>
</feature>
<comment type="caution">
    <text evidence="4">The sequence shown here is derived from an EMBL/GenBank/DDBJ whole genome shotgun (WGS) entry which is preliminary data.</text>
</comment>
<feature type="compositionally biased region" description="Polar residues" evidence="1">
    <location>
        <begin position="610"/>
        <end position="620"/>
    </location>
</feature>
<feature type="compositionally biased region" description="Polar residues" evidence="1">
    <location>
        <begin position="273"/>
        <end position="299"/>
    </location>
</feature>
<feature type="compositionally biased region" description="Polar residues" evidence="1">
    <location>
        <begin position="368"/>
        <end position="379"/>
    </location>
</feature>
<feature type="region of interest" description="Disordered" evidence="1">
    <location>
        <begin position="821"/>
        <end position="855"/>
    </location>
</feature>
<organism evidence="4 5">
    <name type="scientific">Phakopsora pachyrhizi</name>
    <name type="common">Asian soybean rust disease fungus</name>
    <dbReference type="NCBI Taxonomy" id="170000"/>
    <lineage>
        <taxon>Eukaryota</taxon>
        <taxon>Fungi</taxon>
        <taxon>Dikarya</taxon>
        <taxon>Basidiomycota</taxon>
        <taxon>Pucciniomycotina</taxon>
        <taxon>Pucciniomycetes</taxon>
        <taxon>Pucciniales</taxon>
        <taxon>Phakopsoraceae</taxon>
        <taxon>Phakopsora</taxon>
    </lineage>
</organism>
<feature type="compositionally biased region" description="Polar residues" evidence="1">
    <location>
        <begin position="821"/>
        <end position="840"/>
    </location>
</feature>
<dbReference type="SMART" id="SM00454">
    <property type="entry name" value="SAM"/>
    <property type="match status" value="1"/>
</dbReference>
<dbReference type="GO" id="GO:0007165">
    <property type="term" value="P:signal transduction"/>
    <property type="evidence" value="ECO:0007669"/>
    <property type="project" value="InterPro"/>
</dbReference>
<dbReference type="PROSITE" id="PS50200">
    <property type="entry name" value="RA"/>
    <property type="match status" value="1"/>
</dbReference>
<reference evidence="4" key="1">
    <citation type="submission" date="2022-06" db="EMBL/GenBank/DDBJ databases">
        <authorList>
            <consortium name="SYNGENTA / RWTH Aachen University"/>
        </authorList>
    </citation>
    <scope>NUCLEOTIDE SEQUENCE</scope>
</reference>
<feature type="region of interest" description="Disordered" evidence="1">
    <location>
        <begin position="214"/>
        <end position="305"/>
    </location>
</feature>
<feature type="compositionally biased region" description="Polar residues" evidence="1">
    <location>
        <begin position="400"/>
        <end position="440"/>
    </location>
</feature>
<evidence type="ECO:0000313" key="5">
    <source>
        <dbReference type="Proteomes" id="UP001153365"/>
    </source>
</evidence>
<dbReference type="InterPro" id="IPR013761">
    <property type="entry name" value="SAM/pointed_sf"/>
</dbReference>
<dbReference type="InterPro" id="IPR001660">
    <property type="entry name" value="SAM"/>
</dbReference>
<dbReference type="SUPFAM" id="SSF47769">
    <property type="entry name" value="SAM/Pointed domain"/>
    <property type="match status" value="1"/>
</dbReference>
<dbReference type="EMBL" id="CALTRL010000430">
    <property type="protein sequence ID" value="CAH7668060.1"/>
    <property type="molecule type" value="Genomic_DNA"/>
</dbReference>
<evidence type="ECO:0000256" key="1">
    <source>
        <dbReference type="SAM" id="MobiDB-lite"/>
    </source>
</evidence>
<name>A0AAV0AI40_PHAPC</name>
<evidence type="ECO:0000259" key="3">
    <source>
        <dbReference type="PROSITE" id="PS50200"/>
    </source>
</evidence>
<dbReference type="PROSITE" id="PS50105">
    <property type="entry name" value="SAM_DOMAIN"/>
    <property type="match status" value="1"/>
</dbReference>
<feature type="region of interest" description="Disordered" evidence="1">
    <location>
        <begin position="364"/>
        <end position="440"/>
    </location>
</feature>
<dbReference type="AlphaFoldDB" id="A0AAV0AI40"/>
<accession>A0AAV0AI40</accession>
<evidence type="ECO:0008006" key="6">
    <source>
        <dbReference type="Google" id="ProtNLM"/>
    </source>
</evidence>
<dbReference type="Gene3D" id="1.10.150.50">
    <property type="entry name" value="Transcription Factor, Ets-1"/>
    <property type="match status" value="1"/>
</dbReference>
<dbReference type="Pfam" id="PF07647">
    <property type="entry name" value="SAM_2"/>
    <property type="match status" value="1"/>
</dbReference>
<proteinExistence type="predicted"/>
<protein>
    <recommendedName>
        <fullName evidence="6">SAM domain-containing protein</fullName>
    </recommendedName>
</protein>
<feature type="region of interest" description="Disordered" evidence="1">
    <location>
        <begin position="610"/>
        <end position="631"/>
    </location>
</feature>
<dbReference type="InterPro" id="IPR000159">
    <property type="entry name" value="RA_dom"/>
</dbReference>
<dbReference type="Proteomes" id="UP001153365">
    <property type="component" value="Unassembled WGS sequence"/>
</dbReference>
<keyword evidence="5" id="KW-1185">Reference proteome</keyword>